<organism evidence="3 4">
    <name type="scientific">Thermovenabulum gondwanense</name>
    <dbReference type="NCBI Taxonomy" id="520767"/>
    <lineage>
        <taxon>Bacteria</taxon>
        <taxon>Bacillati</taxon>
        <taxon>Bacillota</taxon>
        <taxon>Clostridia</taxon>
        <taxon>Thermosediminibacterales</taxon>
        <taxon>Thermosediminibacteraceae</taxon>
        <taxon>Thermovenabulum</taxon>
    </lineage>
</organism>
<dbReference type="RefSeq" id="WP_068748641.1">
    <property type="nucleotide sequence ID" value="NZ_LOHZ01000033.1"/>
</dbReference>
<sequence length="345" mass="41323">MGNVVRFAAVNTKIKSLEGKFLKDEDYLELLKKKSIPEMVLYLKEKTSYGKLLNSVKPEEANRRTLENALRRNMVKIIDKLLFYLNDEYRDFVKTLFLKYEIEDLKNLARDIYNGTERTIENYSFIGKYSKADPERLIKARTIRDFILALEGSEIYDYLKPLLDGKRENLFRLEMALDTAYFTIIRRKWEKLSGEDKKVLSLWEGMVADLYNLQWIYRGKKFYNLSAEEILNYTIDFGYKINFKKRKEMCYAKDLNEVFNIAEKEGYGFLFKKDAQQDIYMERRINRFLYFKFKNLTRAAPLTIIQIVSYIWFLDFEIRDIISIAESLKYEIYLETAKKFLIRPL</sequence>
<dbReference type="PANTHER" id="PTHR38682">
    <property type="entry name" value="V-TYPE ATP SYNTHASE SUBUNIT C"/>
    <property type="match status" value="1"/>
</dbReference>
<dbReference type="PANTHER" id="PTHR38682:SF1">
    <property type="entry name" value="V-TYPE ATP SYNTHASE SUBUNIT C"/>
    <property type="match status" value="1"/>
</dbReference>
<keyword evidence="4" id="KW-1185">Reference proteome</keyword>
<evidence type="ECO:0000313" key="4">
    <source>
        <dbReference type="Proteomes" id="UP000075737"/>
    </source>
</evidence>
<dbReference type="Gene3D" id="1.10.132.50">
    <property type="entry name" value="ATP synthase (C/AC39) subunit, domain 3"/>
    <property type="match status" value="3"/>
</dbReference>
<evidence type="ECO:0000256" key="1">
    <source>
        <dbReference type="ARBA" id="ARBA00022448"/>
    </source>
</evidence>
<accession>A0A161PTX7</accession>
<keyword evidence="1" id="KW-0813">Transport</keyword>
<protein>
    <recommendedName>
        <fullName evidence="5">V-type ATP synthase subunit C</fullName>
    </recommendedName>
</protein>
<dbReference type="OrthoDB" id="9816136at2"/>
<dbReference type="EMBL" id="LOHZ01000033">
    <property type="protein sequence ID" value="KYO65481.1"/>
    <property type="molecule type" value="Genomic_DNA"/>
</dbReference>
<keyword evidence="2" id="KW-0406">Ion transport</keyword>
<dbReference type="STRING" id="520767.ATZ99_15170"/>
<reference evidence="3 4" key="1">
    <citation type="submission" date="2015-12" db="EMBL/GenBank/DDBJ databases">
        <title>Draft genome of Thermovenabulum gondwanense isolated from a red thermophilic microbial mat colonisisng an outflow channel of a bore well.</title>
        <authorList>
            <person name="Patel B.K."/>
        </authorList>
    </citation>
    <scope>NUCLEOTIDE SEQUENCE [LARGE SCALE GENOMIC DNA]</scope>
    <source>
        <strain evidence="3 4">R270</strain>
    </source>
</reference>
<gene>
    <name evidence="3" type="ORF">ATZ99_15170</name>
</gene>
<evidence type="ECO:0000256" key="2">
    <source>
        <dbReference type="ARBA" id="ARBA00023065"/>
    </source>
</evidence>
<dbReference type="Proteomes" id="UP000075737">
    <property type="component" value="Unassembled WGS sequence"/>
</dbReference>
<evidence type="ECO:0008006" key="5">
    <source>
        <dbReference type="Google" id="ProtNLM"/>
    </source>
</evidence>
<evidence type="ECO:0000313" key="3">
    <source>
        <dbReference type="EMBL" id="KYO65481.1"/>
    </source>
</evidence>
<dbReference type="InterPro" id="IPR050873">
    <property type="entry name" value="V-ATPase_V0D/AC39_subunit"/>
</dbReference>
<dbReference type="SUPFAM" id="SSF103486">
    <property type="entry name" value="V-type ATP synthase subunit C"/>
    <property type="match status" value="1"/>
</dbReference>
<name>A0A161PTX7_9FIRM</name>
<dbReference type="InterPro" id="IPR044911">
    <property type="entry name" value="V-type_ATPase_csu/dsu_dom_3"/>
</dbReference>
<dbReference type="GO" id="GO:0046961">
    <property type="term" value="F:proton-transporting ATPase activity, rotational mechanism"/>
    <property type="evidence" value="ECO:0007669"/>
    <property type="project" value="InterPro"/>
</dbReference>
<proteinExistence type="predicted"/>
<comment type="caution">
    <text evidence="3">The sequence shown here is derived from an EMBL/GenBank/DDBJ whole genome shotgun (WGS) entry which is preliminary data.</text>
</comment>
<dbReference type="InterPro" id="IPR002843">
    <property type="entry name" value="ATPase_V0-cplx_csu/dsu"/>
</dbReference>
<dbReference type="Pfam" id="PF01992">
    <property type="entry name" value="vATP-synt_AC39"/>
    <property type="match status" value="1"/>
</dbReference>
<dbReference type="InterPro" id="IPR036079">
    <property type="entry name" value="ATPase_csu/dsu_sf"/>
</dbReference>
<dbReference type="AlphaFoldDB" id="A0A161PTX7"/>